<keyword evidence="4 9" id="KW-0812">Transmembrane</keyword>
<keyword evidence="3 9" id="KW-1003">Cell membrane</keyword>
<feature type="region of interest" description="Disordered" evidence="10">
    <location>
        <begin position="1"/>
        <end position="80"/>
    </location>
</feature>
<sequence>MSEDGEKDQERAPKRSSRPVTAAARRERRASARPAGTGTDAEASKRPAPKGKAGKSSEKAAKPAGKNRPTPKQSRTDTKKRSLFSRFVRFLREVWGELRKVIWPTRKQMVTYTIVVLVFVAFMIALVYVLDFFFLKGVDVVFGN</sequence>
<dbReference type="NCBIfam" id="TIGR00964">
    <property type="entry name" value="secE_bact"/>
    <property type="match status" value="1"/>
</dbReference>
<dbReference type="PANTHER" id="PTHR33910:SF1">
    <property type="entry name" value="PROTEIN TRANSLOCASE SUBUNIT SECE"/>
    <property type="match status" value="1"/>
</dbReference>
<gene>
    <name evidence="9 11" type="primary">secE</name>
    <name evidence="11" type="ORF">ACFS2C_00665</name>
</gene>
<evidence type="ECO:0000256" key="5">
    <source>
        <dbReference type="ARBA" id="ARBA00022927"/>
    </source>
</evidence>
<evidence type="ECO:0000256" key="6">
    <source>
        <dbReference type="ARBA" id="ARBA00022989"/>
    </source>
</evidence>
<dbReference type="InterPro" id="IPR005807">
    <property type="entry name" value="SecE_bac"/>
</dbReference>
<dbReference type="PANTHER" id="PTHR33910">
    <property type="entry name" value="PROTEIN TRANSLOCASE SUBUNIT SECE"/>
    <property type="match status" value="1"/>
</dbReference>
<keyword evidence="7 9" id="KW-0811">Translocation</keyword>
<comment type="caution">
    <text evidence="11">The sequence shown here is derived from an EMBL/GenBank/DDBJ whole genome shotgun (WGS) entry which is preliminary data.</text>
</comment>
<dbReference type="RefSeq" id="WP_377387280.1">
    <property type="nucleotide sequence ID" value="NZ_JBHSAN010000008.1"/>
</dbReference>
<dbReference type="HAMAP" id="MF_00422">
    <property type="entry name" value="SecE"/>
    <property type="match status" value="1"/>
</dbReference>
<dbReference type="Proteomes" id="UP001597478">
    <property type="component" value="Unassembled WGS sequence"/>
</dbReference>
<evidence type="ECO:0000313" key="11">
    <source>
        <dbReference type="EMBL" id="MFD2797906.1"/>
    </source>
</evidence>
<dbReference type="Pfam" id="PF00584">
    <property type="entry name" value="SecE"/>
    <property type="match status" value="1"/>
</dbReference>
<dbReference type="EMBL" id="JBHUOF010000001">
    <property type="protein sequence ID" value="MFD2797906.1"/>
    <property type="molecule type" value="Genomic_DNA"/>
</dbReference>
<keyword evidence="2 9" id="KW-0813">Transport</keyword>
<evidence type="ECO:0000256" key="10">
    <source>
        <dbReference type="SAM" id="MobiDB-lite"/>
    </source>
</evidence>
<dbReference type="InterPro" id="IPR038379">
    <property type="entry name" value="SecE_sf"/>
</dbReference>
<evidence type="ECO:0000256" key="3">
    <source>
        <dbReference type="ARBA" id="ARBA00022475"/>
    </source>
</evidence>
<evidence type="ECO:0000256" key="4">
    <source>
        <dbReference type="ARBA" id="ARBA00022692"/>
    </source>
</evidence>
<name>A0ABW5W6R8_9PSEU</name>
<keyword evidence="8 9" id="KW-0472">Membrane</keyword>
<accession>A0ABW5W6R8</accession>
<dbReference type="InterPro" id="IPR001901">
    <property type="entry name" value="Translocase_SecE/Sec61-g"/>
</dbReference>
<comment type="subunit">
    <text evidence="9">Component of the Sec protein translocase complex. Heterotrimer consisting of SecY, SecE and SecG subunits. The heterotrimers can form oligomers, although 1 heterotrimer is thought to be able to translocate proteins. Interacts with the ribosome. Interacts with SecDF, and other proteins may be involved. Interacts with SecA.</text>
</comment>
<evidence type="ECO:0000256" key="2">
    <source>
        <dbReference type="ARBA" id="ARBA00022448"/>
    </source>
</evidence>
<evidence type="ECO:0000256" key="9">
    <source>
        <dbReference type="HAMAP-Rule" id="MF_00422"/>
    </source>
</evidence>
<evidence type="ECO:0000256" key="1">
    <source>
        <dbReference type="ARBA" id="ARBA00004370"/>
    </source>
</evidence>
<organism evidence="11 12">
    <name type="scientific">Prauserella oleivorans</name>
    <dbReference type="NCBI Taxonomy" id="1478153"/>
    <lineage>
        <taxon>Bacteria</taxon>
        <taxon>Bacillati</taxon>
        <taxon>Actinomycetota</taxon>
        <taxon>Actinomycetes</taxon>
        <taxon>Pseudonocardiales</taxon>
        <taxon>Pseudonocardiaceae</taxon>
        <taxon>Prauserella</taxon>
    </lineage>
</organism>
<comment type="similarity">
    <text evidence="9">Belongs to the SecE/SEC61-gamma family.</text>
</comment>
<proteinExistence type="inferred from homology"/>
<reference evidence="12" key="1">
    <citation type="journal article" date="2019" name="Int. J. Syst. Evol. Microbiol.">
        <title>The Global Catalogue of Microorganisms (GCM) 10K type strain sequencing project: providing services to taxonomists for standard genome sequencing and annotation.</title>
        <authorList>
            <consortium name="The Broad Institute Genomics Platform"/>
            <consortium name="The Broad Institute Genome Sequencing Center for Infectious Disease"/>
            <person name="Wu L."/>
            <person name="Ma J."/>
        </authorList>
    </citation>
    <scope>NUCLEOTIDE SEQUENCE [LARGE SCALE GENOMIC DNA]</scope>
    <source>
        <strain evidence="12">IBRC-M 10906</strain>
    </source>
</reference>
<keyword evidence="5 9" id="KW-0653">Protein transport</keyword>
<evidence type="ECO:0000256" key="8">
    <source>
        <dbReference type="ARBA" id="ARBA00023136"/>
    </source>
</evidence>
<comment type="subcellular location">
    <subcellularLocation>
        <location evidence="9">Cell membrane</location>
        <topology evidence="9">Single-pass membrane protein</topology>
    </subcellularLocation>
    <subcellularLocation>
        <location evidence="1">Membrane</location>
    </subcellularLocation>
</comment>
<feature type="transmembrane region" description="Helical" evidence="9">
    <location>
        <begin position="109"/>
        <end position="130"/>
    </location>
</feature>
<keyword evidence="12" id="KW-1185">Reference proteome</keyword>
<evidence type="ECO:0000313" key="12">
    <source>
        <dbReference type="Proteomes" id="UP001597478"/>
    </source>
</evidence>
<dbReference type="Gene3D" id="1.20.5.1030">
    <property type="entry name" value="Preprotein translocase secy subunit"/>
    <property type="match status" value="1"/>
</dbReference>
<comment type="function">
    <text evidence="9">Essential subunit of the Sec protein translocation channel SecYEG. Clamps together the 2 halves of SecY. May contact the channel plug during translocation.</text>
</comment>
<keyword evidence="6 9" id="KW-1133">Transmembrane helix</keyword>
<protein>
    <recommendedName>
        <fullName evidence="9">Protein translocase subunit SecE</fullName>
    </recommendedName>
</protein>
<dbReference type="PROSITE" id="PS01067">
    <property type="entry name" value="SECE_SEC61G"/>
    <property type="match status" value="1"/>
</dbReference>
<evidence type="ECO:0000256" key="7">
    <source>
        <dbReference type="ARBA" id="ARBA00023010"/>
    </source>
</evidence>